<evidence type="ECO:0000256" key="2">
    <source>
        <dbReference type="ARBA" id="ARBA00022649"/>
    </source>
</evidence>
<dbReference type="CDD" id="cd22231">
    <property type="entry name" value="RHH_NikR_HicB-like"/>
    <property type="match status" value="1"/>
</dbReference>
<evidence type="ECO:0000313" key="3">
    <source>
        <dbReference type="EMBL" id="AHE56251.1"/>
    </source>
</evidence>
<evidence type="ECO:0000256" key="1">
    <source>
        <dbReference type="ARBA" id="ARBA00008580"/>
    </source>
</evidence>
<dbReference type="EMBL" id="CP006644">
    <property type="protein sequence ID" value="AHE56251.1"/>
    <property type="molecule type" value="Genomic_DNA"/>
</dbReference>
<dbReference type="RefSeq" id="WP_025294374.1">
    <property type="nucleotide sequence ID" value="NZ_CP006644.1"/>
</dbReference>
<dbReference type="SUPFAM" id="SSF47598">
    <property type="entry name" value="Ribbon-helix-helix"/>
    <property type="match status" value="1"/>
</dbReference>
<keyword evidence="2" id="KW-1277">Toxin-antitoxin system</keyword>
<sequence>MGVVRKISIALTEELAMDVDQAVASGDYASSSEVIREALRQWKQQREADLAHIAELRRLVQEGLDSGEPQPVTDAWFDDIIARGKARLAAHKVGE</sequence>
<comment type="similarity">
    <text evidence="1">Belongs to the ParD antitoxin family.</text>
</comment>
<dbReference type="PANTHER" id="PTHR36582">
    <property type="entry name" value="ANTITOXIN PARD"/>
    <property type="match status" value="1"/>
</dbReference>
<dbReference type="InterPro" id="IPR038296">
    <property type="entry name" value="ParD_sf"/>
</dbReference>
<dbReference type="Proteomes" id="UP000018851">
    <property type="component" value="Chromosome"/>
</dbReference>
<gene>
    <name evidence="3" type="ORF">NX02_23175</name>
</gene>
<dbReference type="NCBIfam" id="TIGR02606">
    <property type="entry name" value="antidote_CC2985"/>
    <property type="match status" value="1"/>
</dbReference>
<keyword evidence="4" id="KW-1185">Reference proteome</keyword>
<name>W0AGK4_9SPHN</name>
<reference evidence="3 4" key="1">
    <citation type="submission" date="2013-07" db="EMBL/GenBank/DDBJ databases">
        <title>Completed genome of Sphingomonas sanxanigenens NX02.</title>
        <authorList>
            <person name="Ma T."/>
            <person name="Huang H."/>
            <person name="Wu M."/>
            <person name="Li X."/>
            <person name="Li G."/>
        </authorList>
    </citation>
    <scope>NUCLEOTIDE SEQUENCE [LARGE SCALE GENOMIC DNA]</scope>
    <source>
        <strain evidence="3 4">NX02</strain>
    </source>
</reference>
<dbReference type="OrthoDB" id="514770at2"/>
<accession>W0AGK4</accession>
<dbReference type="GO" id="GO:0006355">
    <property type="term" value="P:regulation of DNA-templated transcription"/>
    <property type="evidence" value="ECO:0007669"/>
    <property type="project" value="InterPro"/>
</dbReference>
<organism evidence="3 4">
    <name type="scientific">Sphingomonas sanxanigenens DSM 19645 = NX02</name>
    <dbReference type="NCBI Taxonomy" id="1123269"/>
    <lineage>
        <taxon>Bacteria</taxon>
        <taxon>Pseudomonadati</taxon>
        <taxon>Pseudomonadota</taxon>
        <taxon>Alphaproteobacteria</taxon>
        <taxon>Sphingomonadales</taxon>
        <taxon>Sphingomonadaceae</taxon>
        <taxon>Sphingomonas</taxon>
    </lineage>
</organism>
<dbReference type="PATRIC" id="fig|1123269.5.peg.4535"/>
<protein>
    <recommendedName>
        <fullName evidence="5">Type II toxin-antitoxin system ParD family antitoxin</fullName>
    </recommendedName>
</protein>
<dbReference type="STRING" id="1123269.NX02_23175"/>
<dbReference type="KEGG" id="ssan:NX02_23175"/>
<dbReference type="HOGENOM" id="CLU_144805_4_1_5"/>
<dbReference type="InterPro" id="IPR010985">
    <property type="entry name" value="Ribbon_hlx_hlx"/>
</dbReference>
<evidence type="ECO:0000313" key="4">
    <source>
        <dbReference type="Proteomes" id="UP000018851"/>
    </source>
</evidence>
<dbReference type="Gene3D" id="6.10.10.120">
    <property type="entry name" value="Antitoxin ParD1-like"/>
    <property type="match status" value="1"/>
</dbReference>
<dbReference type="Pfam" id="PF03693">
    <property type="entry name" value="ParD_antitoxin"/>
    <property type="match status" value="1"/>
</dbReference>
<dbReference type="eggNOG" id="COG3609">
    <property type="taxonomic scope" value="Bacteria"/>
</dbReference>
<dbReference type="PANTHER" id="PTHR36582:SF2">
    <property type="entry name" value="ANTITOXIN PARD"/>
    <property type="match status" value="1"/>
</dbReference>
<proteinExistence type="inferred from homology"/>
<dbReference type="InterPro" id="IPR022789">
    <property type="entry name" value="ParD"/>
</dbReference>
<evidence type="ECO:0008006" key="5">
    <source>
        <dbReference type="Google" id="ProtNLM"/>
    </source>
</evidence>
<dbReference type="AlphaFoldDB" id="W0AGK4"/>